<keyword evidence="8" id="KW-0472">Membrane</keyword>
<dbReference type="SUPFAM" id="SSF48264">
    <property type="entry name" value="Cytochrome P450"/>
    <property type="match status" value="1"/>
</dbReference>
<dbReference type="EMBL" id="AMGV01000009">
    <property type="protein sequence ID" value="KEF54941.1"/>
    <property type="molecule type" value="Genomic_DNA"/>
</dbReference>
<evidence type="ECO:0000256" key="6">
    <source>
        <dbReference type="ARBA" id="ARBA00023033"/>
    </source>
</evidence>
<proteinExistence type="inferred from homology"/>
<keyword evidence="7" id="KW-0349">Heme</keyword>
<evidence type="ECO:0000256" key="1">
    <source>
        <dbReference type="ARBA" id="ARBA00001971"/>
    </source>
</evidence>
<dbReference type="Gene3D" id="1.10.630.10">
    <property type="entry name" value="Cytochrome P450"/>
    <property type="match status" value="1"/>
</dbReference>
<keyword evidence="6" id="KW-0503">Monooxygenase</keyword>
<dbReference type="GO" id="GO:0004497">
    <property type="term" value="F:monooxygenase activity"/>
    <property type="evidence" value="ECO:0007669"/>
    <property type="project" value="UniProtKB-KW"/>
</dbReference>
<keyword evidence="10" id="KW-1185">Reference proteome</keyword>
<dbReference type="GO" id="GO:0005506">
    <property type="term" value="F:iron ion binding"/>
    <property type="evidence" value="ECO:0007669"/>
    <property type="project" value="InterPro"/>
</dbReference>
<evidence type="ECO:0000256" key="7">
    <source>
        <dbReference type="PIRSR" id="PIRSR602401-1"/>
    </source>
</evidence>
<dbReference type="Pfam" id="PF00067">
    <property type="entry name" value="p450"/>
    <property type="match status" value="1"/>
</dbReference>
<dbReference type="AlphaFoldDB" id="A0A072P501"/>
<dbReference type="InterPro" id="IPR036396">
    <property type="entry name" value="Cyt_P450_sf"/>
</dbReference>
<dbReference type="Proteomes" id="UP000027920">
    <property type="component" value="Unassembled WGS sequence"/>
</dbReference>
<dbReference type="GeneID" id="25284293"/>
<reference evidence="9 10" key="1">
    <citation type="submission" date="2013-03" db="EMBL/GenBank/DDBJ databases">
        <title>The Genome Sequence of Exophiala aquamarina CBS 119918.</title>
        <authorList>
            <consortium name="The Broad Institute Genomics Platform"/>
            <person name="Cuomo C."/>
            <person name="de Hoog S."/>
            <person name="Gorbushina A."/>
            <person name="Walker B."/>
            <person name="Young S.K."/>
            <person name="Zeng Q."/>
            <person name="Gargeya S."/>
            <person name="Fitzgerald M."/>
            <person name="Haas B."/>
            <person name="Abouelleil A."/>
            <person name="Allen A.W."/>
            <person name="Alvarado L."/>
            <person name="Arachchi H.M."/>
            <person name="Berlin A.M."/>
            <person name="Chapman S.B."/>
            <person name="Gainer-Dewar J."/>
            <person name="Goldberg J."/>
            <person name="Griggs A."/>
            <person name="Gujja S."/>
            <person name="Hansen M."/>
            <person name="Howarth C."/>
            <person name="Imamovic A."/>
            <person name="Ireland A."/>
            <person name="Larimer J."/>
            <person name="McCowan C."/>
            <person name="Murphy C."/>
            <person name="Pearson M."/>
            <person name="Poon T.W."/>
            <person name="Priest M."/>
            <person name="Roberts A."/>
            <person name="Saif S."/>
            <person name="Shea T."/>
            <person name="Sisk P."/>
            <person name="Sykes S."/>
            <person name="Wortman J."/>
            <person name="Nusbaum C."/>
            <person name="Birren B."/>
        </authorList>
    </citation>
    <scope>NUCLEOTIDE SEQUENCE [LARGE SCALE GENOMIC DNA]</scope>
    <source>
        <strain evidence="9 10">CBS 119918</strain>
    </source>
</reference>
<feature type="transmembrane region" description="Helical" evidence="8">
    <location>
        <begin position="39"/>
        <end position="58"/>
    </location>
</feature>
<dbReference type="GO" id="GO:0016705">
    <property type="term" value="F:oxidoreductase activity, acting on paired donors, with incorporation or reduction of molecular oxygen"/>
    <property type="evidence" value="ECO:0007669"/>
    <property type="project" value="InterPro"/>
</dbReference>
<accession>A0A072P501</accession>
<dbReference type="STRING" id="1182545.A0A072P501"/>
<evidence type="ECO:0000313" key="9">
    <source>
        <dbReference type="EMBL" id="KEF54941.1"/>
    </source>
</evidence>
<sequence length="570" mass="65048">MSMVDLCKQKKVMESETLYRYCTLLANANVFEHVAIPQAGATIGFLVFTIFLVVYRVLLRDARRKHLPPKVRGFPLINQLLFHAGDSQISEAIKWKKTQGELFRTRAGSTDYIWLNSREAIKEICDRRSAVYSSRMPLPMACDTVSAGRRLVFMPRSKRWRAVRAIIHRLLTPAAAKSYAPIQEYEAKQLSVDLLQEPNTFYDHNRRYSASLILQVTYGWRIPVWDCPEIHEINALAARFGRVRQPGRYLVDTFPGLANNPLFNLVSNWKRDGEEHHKADAGFWMSLWNRLRGEIEKGTAPPSFGKGFVQSGWSSNGLDELQGAYALGSMIEAGSETTTLFLNHTVIGVLSRGREVIEKAQEELDRVVGAERTPNFDDEPNLPYIRAMIKEVLRWRHVNKIGLTHYATEDGWYRHYFIPKGSVIVANVWGMHYDTERYPEPEKYDPMRFIDHSLSAAEAAAASDPLARPHYSYGAGRRICPGMHVAERSLYLNVARLLWGFDIRHAKGENGAKVHVDATLNNLLPGSMSAPRPFQCDIRPRSSLHEKVMRQEWKVAQEEGLRIDQSKLEP</sequence>
<comment type="cofactor">
    <cofactor evidence="1 7">
        <name>heme</name>
        <dbReference type="ChEBI" id="CHEBI:30413"/>
    </cofactor>
</comment>
<evidence type="ECO:0000256" key="4">
    <source>
        <dbReference type="ARBA" id="ARBA00023002"/>
    </source>
</evidence>
<dbReference type="VEuPathDB" id="FungiDB:A1O9_09384"/>
<dbReference type="PRINTS" id="PR00463">
    <property type="entry name" value="EP450I"/>
</dbReference>
<keyword evidence="3 7" id="KW-0479">Metal-binding</keyword>
<name>A0A072P501_9EURO</name>
<evidence type="ECO:0000256" key="2">
    <source>
        <dbReference type="ARBA" id="ARBA00010617"/>
    </source>
</evidence>
<dbReference type="PRINTS" id="PR00385">
    <property type="entry name" value="P450"/>
</dbReference>
<comment type="similarity">
    <text evidence="2">Belongs to the cytochrome P450 family.</text>
</comment>
<keyword evidence="8" id="KW-1133">Transmembrane helix</keyword>
<dbReference type="HOGENOM" id="CLU_001570_2_1_1"/>
<evidence type="ECO:0000256" key="3">
    <source>
        <dbReference type="ARBA" id="ARBA00022723"/>
    </source>
</evidence>
<dbReference type="RefSeq" id="XP_013257531.1">
    <property type="nucleotide sequence ID" value="XM_013402077.1"/>
</dbReference>
<dbReference type="OrthoDB" id="1103324at2759"/>
<evidence type="ECO:0000256" key="5">
    <source>
        <dbReference type="ARBA" id="ARBA00023004"/>
    </source>
</evidence>
<evidence type="ECO:0008006" key="11">
    <source>
        <dbReference type="Google" id="ProtNLM"/>
    </source>
</evidence>
<protein>
    <recommendedName>
        <fullName evidence="11">Cytochrome P450 oxidoreductase</fullName>
    </recommendedName>
</protein>
<dbReference type="InterPro" id="IPR050364">
    <property type="entry name" value="Cytochrome_P450_fung"/>
</dbReference>
<dbReference type="InterPro" id="IPR001128">
    <property type="entry name" value="Cyt_P450"/>
</dbReference>
<dbReference type="GO" id="GO:0020037">
    <property type="term" value="F:heme binding"/>
    <property type="evidence" value="ECO:0007669"/>
    <property type="project" value="InterPro"/>
</dbReference>
<dbReference type="PANTHER" id="PTHR46300:SF2">
    <property type="entry name" value="CYTOCHROME P450 MONOOXYGENASE ALNH-RELATED"/>
    <property type="match status" value="1"/>
</dbReference>
<comment type="caution">
    <text evidence="9">The sequence shown here is derived from an EMBL/GenBank/DDBJ whole genome shotgun (WGS) entry which is preliminary data.</text>
</comment>
<keyword evidence="4" id="KW-0560">Oxidoreductase</keyword>
<feature type="binding site" description="axial binding residue" evidence="7">
    <location>
        <position position="480"/>
    </location>
    <ligand>
        <name>heme</name>
        <dbReference type="ChEBI" id="CHEBI:30413"/>
    </ligand>
    <ligandPart>
        <name>Fe</name>
        <dbReference type="ChEBI" id="CHEBI:18248"/>
    </ligandPart>
</feature>
<evidence type="ECO:0000256" key="8">
    <source>
        <dbReference type="SAM" id="Phobius"/>
    </source>
</evidence>
<organism evidence="9 10">
    <name type="scientific">Exophiala aquamarina CBS 119918</name>
    <dbReference type="NCBI Taxonomy" id="1182545"/>
    <lineage>
        <taxon>Eukaryota</taxon>
        <taxon>Fungi</taxon>
        <taxon>Dikarya</taxon>
        <taxon>Ascomycota</taxon>
        <taxon>Pezizomycotina</taxon>
        <taxon>Eurotiomycetes</taxon>
        <taxon>Chaetothyriomycetidae</taxon>
        <taxon>Chaetothyriales</taxon>
        <taxon>Herpotrichiellaceae</taxon>
        <taxon>Exophiala</taxon>
    </lineage>
</organism>
<keyword evidence="8" id="KW-0812">Transmembrane</keyword>
<gene>
    <name evidence="9" type="ORF">A1O9_09384</name>
</gene>
<evidence type="ECO:0000313" key="10">
    <source>
        <dbReference type="Proteomes" id="UP000027920"/>
    </source>
</evidence>
<dbReference type="CDD" id="cd11065">
    <property type="entry name" value="CYP64-like"/>
    <property type="match status" value="1"/>
</dbReference>
<dbReference type="PANTHER" id="PTHR46300">
    <property type="entry name" value="P450, PUTATIVE (EUROFUNG)-RELATED-RELATED"/>
    <property type="match status" value="1"/>
</dbReference>
<dbReference type="InterPro" id="IPR002401">
    <property type="entry name" value="Cyt_P450_E_grp-I"/>
</dbReference>
<keyword evidence="5 7" id="KW-0408">Iron</keyword>